<proteinExistence type="predicted"/>
<protein>
    <recommendedName>
        <fullName evidence="1">F-box domain-containing protein</fullName>
    </recommendedName>
</protein>
<name>A0A550C8B7_9AGAR</name>
<reference evidence="2 3" key="1">
    <citation type="journal article" date="2019" name="New Phytol.">
        <title>Comparative genomics reveals unique wood-decay strategies and fruiting body development in the Schizophyllaceae.</title>
        <authorList>
            <person name="Almasi E."/>
            <person name="Sahu N."/>
            <person name="Krizsan K."/>
            <person name="Balint B."/>
            <person name="Kovacs G.M."/>
            <person name="Kiss B."/>
            <person name="Cseklye J."/>
            <person name="Drula E."/>
            <person name="Henrissat B."/>
            <person name="Nagy I."/>
            <person name="Chovatia M."/>
            <person name="Adam C."/>
            <person name="LaButti K."/>
            <person name="Lipzen A."/>
            <person name="Riley R."/>
            <person name="Grigoriev I.V."/>
            <person name="Nagy L.G."/>
        </authorList>
    </citation>
    <scope>NUCLEOTIDE SEQUENCE [LARGE SCALE GENOMIC DNA]</scope>
    <source>
        <strain evidence="2 3">NL-1724</strain>
    </source>
</reference>
<organism evidence="2 3">
    <name type="scientific">Schizophyllum amplum</name>
    <dbReference type="NCBI Taxonomy" id="97359"/>
    <lineage>
        <taxon>Eukaryota</taxon>
        <taxon>Fungi</taxon>
        <taxon>Dikarya</taxon>
        <taxon>Basidiomycota</taxon>
        <taxon>Agaricomycotina</taxon>
        <taxon>Agaricomycetes</taxon>
        <taxon>Agaricomycetidae</taxon>
        <taxon>Agaricales</taxon>
        <taxon>Schizophyllaceae</taxon>
        <taxon>Schizophyllum</taxon>
    </lineage>
</organism>
<dbReference type="OrthoDB" id="2917327at2759"/>
<dbReference type="SUPFAM" id="SSF81383">
    <property type="entry name" value="F-box domain"/>
    <property type="match status" value="1"/>
</dbReference>
<accession>A0A550C8B7</accession>
<dbReference type="PROSITE" id="PS50181">
    <property type="entry name" value="FBOX"/>
    <property type="match status" value="1"/>
</dbReference>
<dbReference type="Proteomes" id="UP000320762">
    <property type="component" value="Unassembled WGS sequence"/>
</dbReference>
<dbReference type="EMBL" id="VDMD01000018">
    <property type="protein sequence ID" value="TRM61044.1"/>
    <property type="molecule type" value="Genomic_DNA"/>
</dbReference>
<sequence length="534" mass="60282">MRLAVETLGENLRPRRLLRTLSDVGRRGRSKTRDKSSTTPAVFRLLELPSEIVEVIIRFSLPMDVLSMRRTCTALNAASCELRSWVAIARRTATAHGMPLSPSTIARMTVQDLERFATAPGRCLRALTTASASRGRSKKPPKLHSRQATIFPMAVPMPDCFDFHDILLLPGGRYVLLLAYSGDIALWRVDLDAPAEVATLPFSAREEPGLLKPFMDSVVSAYQFVKNGTALRVVTNARAESRDESWRIYVYDVHLEAERPQFRLVSSTRELFHLLQPNSRFYLDDTRLAFADNNYAFVWDFIHDRRISWEHMFGNSRDMRMVLTGNRCILVGKPYDLADPVAVVRASGETDALDLRAKISVYEWPSDATGNIGRLWPSLTRCIGENQLLLYPLRPAPDEPFVFHVRTRQQDVESTLHSYVLGIDLEATRQAEAYFAVVPEYGEALADKTTAVAMVACDAGHVFVDTGERYRREQNMKIHVSYTEDDEKRLSGSAVRLSVNGVSRRWWRSRCFDPASGKLCAMWDDGSLLVASFV</sequence>
<feature type="domain" description="F-box" evidence="1">
    <location>
        <begin position="42"/>
        <end position="88"/>
    </location>
</feature>
<dbReference type="InterPro" id="IPR036047">
    <property type="entry name" value="F-box-like_dom_sf"/>
</dbReference>
<dbReference type="CDD" id="cd09917">
    <property type="entry name" value="F-box_SF"/>
    <property type="match status" value="1"/>
</dbReference>
<gene>
    <name evidence="2" type="ORF">BD626DRAFT_502515</name>
</gene>
<dbReference type="InterPro" id="IPR001810">
    <property type="entry name" value="F-box_dom"/>
</dbReference>
<keyword evidence="3" id="KW-1185">Reference proteome</keyword>
<evidence type="ECO:0000259" key="1">
    <source>
        <dbReference type="PROSITE" id="PS50181"/>
    </source>
</evidence>
<evidence type="ECO:0000313" key="3">
    <source>
        <dbReference type="Proteomes" id="UP000320762"/>
    </source>
</evidence>
<evidence type="ECO:0000313" key="2">
    <source>
        <dbReference type="EMBL" id="TRM61044.1"/>
    </source>
</evidence>
<comment type="caution">
    <text evidence="2">The sequence shown here is derived from an EMBL/GenBank/DDBJ whole genome shotgun (WGS) entry which is preliminary data.</text>
</comment>
<dbReference type="AlphaFoldDB" id="A0A550C8B7"/>